<dbReference type="Proteomes" id="UP000277580">
    <property type="component" value="Unassembled WGS sequence"/>
</dbReference>
<name>A0A3N4KTW3_9PEZI</name>
<dbReference type="Gene3D" id="3.90.400.10">
    <property type="entry name" value="Oligo-1,6-glucosidase, Domain 2"/>
    <property type="match status" value="1"/>
</dbReference>
<accession>A0A3N4KTW3</accession>
<dbReference type="GO" id="GO:0004574">
    <property type="term" value="F:oligo-1,6-glucosidase activity"/>
    <property type="evidence" value="ECO:0007669"/>
    <property type="project" value="TreeGrafter"/>
</dbReference>
<evidence type="ECO:0000313" key="7">
    <source>
        <dbReference type="Proteomes" id="UP000277580"/>
    </source>
</evidence>
<evidence type="ECO:0000256" key="3">
    <source>
        <dbReference type="ARBA" id="ARBA00023295"/>
    </source>
</evidence>
<reference evidence="6 7" key="1">
    <citation type="journal article" date="2018" name="Nat. Ecol. Evol.">
        <title>Pezizomycetes genomes reveal the molecular basis of ectomycorrhizal truffle lifestyle.</title>
        <authorList>
            <person name="Murat C."/>
            <person name="Payen T."/>
            <person name="Noel B."/>
            <person name="Kuo A."/>
            <person name="Morin E."/>
            <person name="Chen J."/>
            <person name="Kohler A."/>
            <person name="Krizsan K."/>
            <person name="Balestrini R."/>
            <person name="Da Silva C."/>
            <person name="Montanini B."/>
            <person name="Hainaut M."/>
            <person name="Levati E."/>
            <person name="Barry K.W."/>
            <person name="Belfiori B."/>
            <person name="Cichocki N."/>
            <person name="Clum A."/>
            <person name="Dockter R.B."/>
            <person name="Fauchery L."/>
            <person name="Guy J."/>
            <person name="Iotti M."/>
            <person name="Le Tacon F."/>
            <person name="Lindquist E.A."/>
            <person name="Lipzen A."/>
            <person name="Malagnac F."/>
            <person name="Mello A."/>
            <person name="Molinier V."/>
            <person name="Miyauchi S."/>
            <person name="Poulain J."/>
            <person name="Riccioni C."/>
            <person name="Rubini A."/>
            <person name="Sitrit Y."/>
            <person name="Splivallo R."/>
            <person name="Traeger S."/>
            <person name="Wang M."/>
            <person name="Zifcakova L."/>
            <person name="Wipf D."/>
            <person name="Zambonelli A."/>
            <person name="Paolocci F."/>
            <person name="Nowrousian M."/>
            <person name="Ottonello S."/>
            <person name="Baldrian P."/>
            <person name="Spatafora J.W."/>
            <person name="Henrissat B."/>
            <person name="Nagy L.G."/>
            <person name="Aury J.M."/>
            <person name="Wincker P."/>
            <person name="Grigoriev I.V."/>
            <person name="Bonfante P."/>
            <person name="Martin F.M."/>
        </authorList>
    </citation>
    <scope>NUCLEOTIDE SEQUENCE [LARGE SCALE GENOMIC DNA]</scope>
    <source>
        <strain evidence="6 7">CCBAS932</strain>
    </source>
</reference>
<dbReference type="CDD" id="cd11333">
    <property type="entry name" value="AmyAc_SI_OligoGlu_DGase"/>
    <property type="match status" value="1"/>
</dbReference>
<dbReference type="SMART" id="SM00642">
    <property type="entry name" value="Aamy"/>
    <property type="match status" value="1"/>
</dbReference>
<dbReference type="InterPro" id="IPR013780">
    <property type="entry name" value="Glyco_hydro_b"/>
</dbReference>
<dbReference type="FunFam" id="3.20.20.80:FF:000064">
    <property type="entry name" value="Oligo-1,6-glucosidase"/>
    <property type="match status" value="1"/>
</dbReference>
<comment type="similarity">
    <text evidence="1">Belongs to the glycosyl hydrolase 13 family.</text>
</comment>
<proteinExistence type="inferred from homology"/>
<evidence type="ECO:0000256" key="1">
    <source>
        <dbReference type="ARBA" id="ARBA00008061"/>
    </source>
</evidence>
<dbReference type="FunFam" id="3.90.400.10:FF:000002">
    <property type="entry name" value="Sucrose isomerase"/>
    <property type="match status" value="1"/>
</dbReference>
<keyword evidence="7" id="KW-1185">Reference proteome</keyword>
<dbReference type="SUPFAM" id="SSF51445">
    <property type="entry name" value="(Trans)glycosidases"/>
    <property type="match status" value="1"/>
</dbReference>
<dbReference type="PANTHER" id="PTHR10357:SF232">
    <property type="entry name" value="GLYCOSYL HYDROLASE FAMILY 13 CATALYTIC DOMAIN-CONTAINING PROTEIN"/>
    <property type="match status" value="1"/>
</dbReference>
<dbReference type="GO" id="GO:0033934">
    <property type="term" value="F:glucan 1,4-alpha-maltotriohydrolase activity"/>
    <property type="evidence" value="ECO:0007669"/>
    <property type="project" value="TreeGrafter"/>
</dbReference>
<dbReference type="Gene3D" id="2.60.40.1180">
    <property type="entry name" value="Golgi alpha-mannosidase II"/>
    <property type="match status" value="1"/>
</dbReference>
<gene>
    <name evidence="6" type="ORF">P167DRAFT_552829</name>
</gene>
<dbReference type="GO" id="GO:0005987">
    <property type="term" value="P:sucrose catabolic process"/>
    <property type="evidence" value="ECO:0007669"/>
    <property type="project" value="TreeGrafter"/>
</dbReference>
<dbReference type="InterPro" id="IPR017853">
    <property type="entry name" value="GH"/>
</dbReference>
<dbReference type="PANTHER" id="PTHR10357">
    <property type="entry name" value="ALPHA-AMYLASE FAMILY MEMBER"/>
    <property type="match status" value="1"/>
</dbReference>
<dbReference type="Pfam" id="PF00128">
    <property type="entry name" value="Alpha-amylase"/>
    <property type="match status" value="1"/>
</dbReference>
<organism evidence="6 7">
    <name type="scientific">Morchella conica CCBAS932</name>
    <dbReference type="NCBI Taxonomy" id="1392247"/>
    <lineage>
        <taxon>Eukaryota</taxon>
        <taxon>Fungi</taxon>
        <taxon>Dikarya</taxon>
        <taxon>Ascomycota</taxon>
        <taxon>Pezizomycotina</taxon>
        <taxon>Pezizomycetes</taxon>
        <taxon>Pezizales</taxon>
        <taxon>Morchellaceae</taxon>
        <taxon>Morchella</taxon>
    </lineage>
</organism>
<dbReference type="GO" id="GO:0004575">
    <property type="term" value="F:sucrose alpha-glucosidase activity"/>
    <property type="evidence" value="ECO:0007669"/>
    <property type="project" value="TreeGrafter"/>
</dbReference>
<dbReference type="Gene3D" id="3.20.20.80">
    <property type="entry name" value="Glycosidases"/>
    <property type="match status" value="1"/>
</dbReference>
<dbReference type="STRING" id="1392247.A0A3N4KTW3"/>
<dbReference type="GO" id="GO:0004556">
    <property type="term" value="F:alpha-amylase activity"/>
    <property type="evidence" value="ECO:0007669"/>
    <property type="project" value="TreeGrafter"/>
</dbReference>
<dbReference type="FunCoup" id="A0A3N4KTW3">
    <property type="interactions" value="884"/>
</dbReference>
<evidence type="ECO:0000256" key="2">
    <source>
        <dbReference type="ARBA" id="ARBA00022801"/>
    </source>
</evidence>
<feature type="domain" description="Glycosyl hydrolase family 13 catalytic" evidence="5">
    <location>
        <begin position="33"/>
        <end position="453"/>
    </location>
</feature>
<protein>
    <submittedName>
        <fullName evidence="6">Glycoside hydrolase</fullName>
    </submittedName>
</protein>
<keyword evidence="2 6" id="KW-0378">Hydrolase</keyword>
<dbReference type="AlphaFoldDB" id="A0A3N4KTW3"/>
<dbReference type="InterPro" id="IPR045857">
    <property type="entry name" value="O16G_dom_2"/>
</dbReference>
<keyword evidence="3" id="KW-0326">Glycosidase</keyword>
<evidence type="ECO:0000313" key="6">
    <source>
        <dbReference type="EMBL" id="RPB14024.1"/>
    </source>
</evidence>
<keyword evidence="4" id="KW-0462">Maltose metabolism</keyword>
<sequence>MTLLINPTTTNTTTTTHGRHPHKAWWKSAAVYQIYPSSFADTNGDGIGDLPGIIAKLDYLHKLNVDVVWLSPIYRSPQKDMGYDISDYRDVDPRYGKMRDLDALLEGLHNRGMRLVMDLVVNHTSDEHPWFQESKQDLTNPKADWYIWRPPRYISGVRCAPNNWESVFSGPAWTYVPARGQYYLHLFLPGQPDLNWEVPAVREAVYDVMRFWLDKGVDGFRMDVINLISKVQSFPDAPGEGLQSGMDYCANGPRLHEFLREMRRCAVEGYDVLTVGEMPCVTDEWEVLKAVGRERGELDMVFQFDIVSVDWGSGSKFEHRQFQPKVLAEVVNRWQTFMIENDGWNTLFDENHDQPRTVSRFVDRKYTDSDYETRAKVAKLLATFLVCQSGTVYVYQGQELGMRNCPKEWPIAEYKDIETINYWNKVLEERGGGDADMSDVMAQIQLKARDNGRTPMQWNDTAHGGFTTGTPWMRVNDDYTCWNAALQTDDPNSAYSYWARMLTFRREFCDIVVYGGFEMLTGGEGGVIAYRRKGYVGGSEKTAAIVVVLNFEPRSVGWKLEEGRFAKKVVPDVLLGTYGTTVFVEQGMLILRPFEAVVLDACV</sequence>
<dbReference type="GO" id="GO:0000025">
    <property type="term" value="P:maltose catabolic process"/>
    <property type="evidence" value="ECO:0007669"/>
    <property type="project" value="TreeGrafter"/>
</dbReference>
<dbReference type="FunFam" id="3.20.20.80:FF:000087">
    <property type="entry name" value="Oligo-1,6-glucosidase IMA1"/>
    <property type="match status" value="1"/>
</dbReference>
<evidence type="ECO:0000259" key="5">
    <source>
        <dbReference type="SMART" id="SM00642"/>
    </source>
</evidence>
<dbReference type="OrthoDB" id="1740265at2759"/>
<dbReference type="EMBL" id="ML119120">
    <property type="protein sequence ID" value="RPB14024.1"/>
    <property type="molecule type" value="Genomic_DNA"/>
</dbReference>
<dbReference type="InterPro" id="IPR006047">
    <property type="entry name" value="GH13_cat_dom"/>
</dbReference>
<evidence type="ECO:0000256" key="4">
    <source>
        <dbReference type="ARBA" id="ARBA00026248"/>
    </source>
</evidence>
<dbReference type="InParanoid" id="A0A3N4KTW3"/>